<proteinExistence type="predicted"/>
<dbReference type="PANTHER" id="PTHR46499">
    <property type="entry name" value="QUEUINE TRNA-RIBOSYLTRANSFERASE"/>
    <property type="match status" value="1"/>
</dbReference>
<evidence type="ECO:0000256" key="1">
    <source>
        <dbReference type="ARBA" id="ARBA00022676"/>
    </source>
</evidence>
<dbReference type="EMBL" id="PEUM01000016">
    <property type="protein sequence ID" value="PIV25643.1"/>
    <property type="molecule type" value="Genomic_DNA"/>
</dbReference>
<dbReference type="SUPFAM" id="SSF51713">
    <property type="entry name" value="tRNA-guanine transglycosylase"/>
    <property type="match status" value="1"/>
</dbReference>
<dbReference type="InterPro" id="IPR004803">
    <property type="entry name" value="TGT"/>
</dbReference>
<dbReference type="GO" id="GO:0002099">
    <property type="term" value="P:tRNA wobble guanine modification"/>
    <property type="evidence" value="ECO:0007669"/>
    <property type="project" value="TreeGrafter"/>
</dbReference>
<evidence type="ECO:0000256" key="2">
    <source>
        <dbReference type="ARBA" id="ARBA00022679"/>
    </source>
</evidence>
<dbReference type="PANTHER" id="PTHR46499:SF1">
    <property type="entry name" value="QUEUINE TRNA-RIBOSYLTRANSFERASE"/>
    <property type="match status" value="1"/>
</dbReference>
<dbReference type="GO" id="GO:0005737">
    <property type="term" value="C:cytoplasm"/>
    <property type="evidence" value="ECO:0007669"/>
    <property type="project" value="TreeGrafter"/>
</dbReference>
<name>A0A2M7CJ17_9BACT</name>
<dbReference type="Pfam" id="PF01702">
    <property type="entry name" value="TGT"/>
    <property type="match status" value="1"/>
</dbReference>
<accession>A0A2M7CJ17</accession>
<dbReference type="GO" id="GO:0008479">
    <property type="term" value="F:tRNA-guanosine(34) queuine transglycosylase activity"/>
    <property type="evidence" value="ECO:0007669"/>
    <property type="project" value="InterPro"/>
</dbReference>
<gene>
    <name evidence="5" type="primary">tgt</name>
    <name evidence="5" type="ORF">COS38_00570</name>
</gene>
<dbReference type="InterPro" id="IPR050076">
    <property type="entry name" value="ArchSynthase1/Queuine_TRR"/>
</dbReference>
<dbReference type="Gene3D" id="3.20.20.105">
    <property type="entry name" value="Queuine tRNA-ribosyltransferase-like"/>
    <property type="match status" value="1"/>
</dbReference>
<comment type="caution">
    <text evidence="5">The sequence shown here is derived from an EMBL/GenBank/DDBJ whole genome shotgun (WGS) entry which is preliminary data.</text>
</comment>
<evidence type="ECO:0000256" key="3">
    <source>
        <dbReference type="ARBA" id="ARBA00022694"/>
    </source>
</evidence>
<organism evidence="5 6">
    <name type="scientific">Candidatus Berkelbacteria bacterium CG03_land_8_20_14_0_80_40_36</name>
    <dbReference type="NCBI Taxonomy" id="1974509"/>
    <lineage>
        <taxon>Bacteria</taxon>
        <taxon>Candidatus Berkelbacteria</taxon>
    </lineage>
</organism>
<dbReference type="NCBIfam" id="TIGR00430">
    <property type="entry name" value="Q_tRNA_tgt"/>
    <property type="match status" value="1"/>
</dbReference>
<keyword evidence="3" id="KW-0819">tRNA processing</keyword>
<dbReference type="InterPro" id="IPR036511">
    <property type="entry name" value="TGT-like_sf"/>
</dbReference>
<sequence length="350" mass="39682">MKSKKIEKNCLRIVNKKINLPCFMPCATRGVVRAVSFDEIKKIGFQMVLVNAYHLYLTPGLKVIRAMGGLHKFMGWDGAILCDSGGFQVFSLKPKLTSEGVKFQSHIDGSTHFFSPEKVWEINMALGTNIAMPLDDCPPGTATKKRVAESVERTHRWLLKTIDAKDNQKGNKPKLFGIVQGGIYPDLRKKSADFVSELYKKGKIDGIAVGGVAVGEQKTKIKQVICWTSRWLPQDAPKYLMGIGEPEDIIYAVKYGFQMFDCVLPTRLGRHGIAYTQFQSLNLKFQNNNQKLNNFQFHKLDLGKSKFKTDKKWAYLHHLIRLKEIEGLRICSLNNLNIYHALMEELAKIT</sequence>
<feature type="domain" description="tRNA-guanine(15) transglycosylase-like" evidence="4">
    <location>
        <begin position="11"/>
        <end position="346"/>
    </location>
</feature>
<evidence type="ECO:0000313" key="6">
    <source>
        <dbReference type="Proteomes" id="UP000229966"/>
    </source>
</evidence>
<dbReference type="AlphaFoldDB" id="A0A2M7CJ17"/>
<keyword evidence="1" id="KW-0328">Glycosyltransferase</keyword>
<evidence type="ECO:0000313" key="5">
    <source>
        <dbReference type="EMBL" id="PIV25643.1"/>
    </source>
</evidence>
<reference evidence="6" key="1">
    <citation type="submission" date="2017-09" db="EMBL/GenBank/DDBJ databases">
        <title>Depth-based differentiation of microbial function through sediment-hosted aquifers and enrichment of novel symbionts in the deep terrestrial subsurface.</title>
        <authorList>
            <person name="Probst A.J."/>
            <person name="Ladd B."/>
            <person name="Jarett J.K."/>
            <person name="Geller-Mcgrath D.E."/>
            <person name="Sieber C.M.K."/>
            <person name="Emerson J.B."/>
            <person name="Anantharaman K."/>
            <person name="Thomas B.C."/>
            <person name="Malmstrom R."/>
            <person name="Stieglmeier M."/>
            <person name="Klingl A."/>
            <person name="Woyke T."/>
            <person name="Ryan C.M."/>
            <person name="Banfield J.F."/>
        </authorList>
    </citation>
    <scope>NUCLEOTIDE SEQUENCE [LARGE SCALE GENOMIC DNA]</scope>
</reference>
<dbReference type="NCBIfam" id="TIGR00449">
    <property type="entry name" value="tgt_general"/>
    <property type="match status" value="1"/>
</dbReference>
<protein>
    <submittedName>
        <fullName evidence="5">tRNA guanosine(34) transglycosylase Tgt</fullName>
    </submittedName>
</protein>
<evidence type="ECO:0000259" key="4">
    <source>
        <dbReference type="Pfam" id="PF01702"/>
    </source>
</evidence>
<dbReference type="Proteomes" id="UP000229966">
    <property type="component" value="Unassembled WGS sequence"/>
</dbReference>
<keyword evidence="2" id="KW-0808">Transferase</keyword>
<dbReference type="InterPro" id="IPR002616">
    <property type="entry name" value="tRNA_ribo_trans-like"/>
</dbReference>